<name>A0A8E2AY44_9APHY</name>
<reference evidence="1 2" key="1">
    <citation type="submission" date="2016-07" db="EMBL/GenBank/DDBJ databases">
        <title>Draft genome of the white-rot fungus Obba rivulosa 3A-2.</title>
        <authorList>
            <consortium name="DOE Joint Genome Institute"/>
            <person name="Miettinen O."/>
            <person name="Riley R."/>
            <person name="Acob R."/>
            <person name="Barry K."/>
            <person name="Cullen D."/>
            <person name="De Vries R."/>
            <person name="Hainaut M."/>
            <person name="Hatakka A."/>
            <person name="Henrissat B."/>
            <person name="Hilden K."/>
            <person name="Kuo R."/>
            <person name="Labutti K."/>
            <person name="Lipzen A."/>
            <person name="Makela M.R."/>
            <person name="Sandor L."/>
            <person name="Spatafora J.W."/>
            <person name="Grigoriev I.V."/>
            <person name="Hibbett D.S."/>
        </authorList>
    </citation>
    <scope>NUCLEOTIDE SEQUENCE [LARGE SCALE GENOMIC DNA]</scope>
    <source>
        <strain evidence="1 2">3A-2</strain>
    </source>
</reference>
<dbReference type="EMBL" id="KV722406">
    <property type="protein sequence ID" value="OCH90329.1"/>
    <property type="molecule type" value="Genomic_DNA"/>
</dbReference>
<keyword evidence="2" id="KW-1185">Reference proteome</keyword>
<evidence type="ECO:0000313" key="1">
    <source>
        <dbReference type="EMBL" id="OCH90329.1"/>
    </source>
</evidence>
<gene>
    <name evidence="1" type="ORF">OBBRIDRAFT_604821</name>
</gene>
<sequence>MLRDELGQFETFAAMYDSPTQGADCTRLLLTMKARPPADYSYDMRTLSGYVDSVARVSDRSWEELWCECAHRDIYRAFYGERDTRTVSPALVCTFVNDGCGTRNRCAAHCAQIALSIAMALATPHWHPTTVAYLRTYQLLELAVESSHIR</sequence>
<organism evidence="1 2">
    <name type="scientific">Obba rivulosa</name>
    <dbReference type="NCBI Taxonomy" id="1052685"/>
    <lineage>
        <taxon>Eukaryota</taxon>
        <taxon>Fungi</taxon>
        <taxon>Dikarya</taxon>
        <taxon>Basidiomycota</taxon>
        <taxon>Agaricomycotina</taxon>
        <taxon>Agaricomycetes</taxon>
        <taxon>Polyporales</taxon>
        <taxon>Gelatoporiaceae</taxon>
        <taxon>Obba</taxon>
    </lineage>
</organism>
<evidence type="ECO:0000313" key="2">
    <source>
        <dbReference type="Proteomes" id="UP000250043"/>
    </source>
</evidence>
<dbReference type="AlphaFoldDB" id="A0A8E2AY44"/>
<dbReference type="Proteomes" id="UP000250043">
    <property type="component" value="Unassembled WGS sequence"/>
</dbReference>
<accession>A0A8E2AY44</accession>
<protein>
    <submittedName>
        <fullName evidence="1">Uncharacterized protein</fullName>
    </submittedName>
</protein>
<proteinExistence type="predicted"/>